<comment type="caution">
    <text evidence="2">The sequence shown here is derived from an EMBL/GenBank/DDBJ whole genome shotgun (WGS) entry which is preliminary data.</text>
</comment>
<protein>
    <submittedName>
        <fullName evidence="2">Ino eighty subunit 1</fullName>
    </submittedName>
</protein>
<reference evidence="2 3" key="1">
    <citation type="journal article" date="2024" name="J. Plant Pathol.">
        <title>Sequence and assembly of the genome of Seiridium unicorne, isolate CBS 538.82, causal agent of cypress canker disease.</title>
        <authorList>
            <person name="Scali E."/>
            <person name="Rocca G.D."/>
            <person name="Danti R."/>
            <person name="Garbelotto M."/>
            <person name="Barberini S."/>
            <person name="Baroncelli R."/>
            <person name="Emiliani G."/>
        </authorList>
    </citation>
    <scope>NUCLEOTIDE SEQUENCE [LARGE SCALE GENOMIC DNA]</scope>
    <source>
        <strain evidence="2 3">BM-138-508</strain>
    </source>
</reference>
<dbReference type="InterPro" id="IPR038014">
    <property type="entry name" value="Ies1"/>
</dbReference>
<sequence length="675" mass="75584">MANSEDNGDQNSSRAPSPGLHRSSRNYDSDEAAEMSFNNDNSTTRSSSKQKASRRSHAGVTSTAGGAFQTVGKIRHLKKEDGEPLWRKDIQYDFLRSVFDNDRKVFTNSYDPYIEEKQTFADLYIDTMARSSKTSKVLRDKLLSDREAAKSMAMVCLLVNVGRMNTTLNFFPEMRAQLRTYHAIPSLQAYQDASAYKQLQDAPRLKSILKGAAEDREEPRDLNGFKDISVPRTNPVNLIFLVCQQAVQIAELHFAKGGEFHDLIMRTEYTSASRANAFLWVVWQYLESDFTEEGCEENPFGAGVDYGNGLANQGVPKLVLMTSEQEASENIDAPAEVEFGREKQAHRAKIIAADQAYLQEHQSKNRTQRGKVVNEDSPSATILPRIRPSKHDSDMDSARSTPPPRALGRLAASSTGARRHNNPYKLQMIDASSPAGPNGAGYDGVMPRKPRPPTAHQLAVERNRNQRVEYILSRDLRKEHHKARKLRRQEGVIVRTKRRLDAMRDALVDSDEEEYRYADKSNLYRGKGLGGLVPLAVEVDDFGEELATYAASLRRANRRMKRWEDMQDSDVRVVRPVKNPRLQSLHYRDSPGLANGRDSKAASESFRSEAGNSGSNGNVNGDVDMQDADDLDEVDKELLGLAGDDEEGDGRDEDDELDDVDKTLLGIDDSDSEEQ</sequence>
<accession>A0ABR2V0D0</accession>
<proteinExistence type="predicted"/>
<dbReference type="PANTHER" id="PTHR37287">
    <property type="entry name" value="INO EIGHTY SUBUNIT 1"/>
    <property type="match status" value="1"/>
</dbReference>
<dbReference type="Proteomes" id="UP001408356">
    <property type="component" value="Unassembled WGS sequence"/>
</dbReference>
<gene>
    <name evidence="2" type="ORF">SUNI508_06533</name>
</gene>
<keyword evidence="3" id="KW-1185">Reference proteome</keyword>
<feature type="region of interest" description="Disordered" evidence="1">
    <location>
        <begin position="582"/>
        <end position="675"/>
    </location>
</feature>
<feature type="compositionally biased region" description="Low complexity" evidence="1">
    <location>
        <begin position="611"/>
        <end position="623"/>
    </location>
</feature>
<evidence type="ECO:0000256" key="1">
    <source>
        <dbReference type="SAM" id="MobiDB-lite"/>
    </source>
</evidence>
<dbReference type="EMBL" id="JARVKF010000246">
    <property type="protein sequence ID" value="KAK9420264.1"/>
    <property type="molecule type" value="Genomic_DNA"/>
</dbReference>
<feature type="compositionally biased region" description="Acidic residues" evidence="1">
    <location>
        <begin position="643"/>
        <end position="659"/>
    </location>
</feature>
<feature type="region of interest" description="Disordered" evidence="1">
    <location>
        <begin position="361"/>
        <end position="417"/>
    </location>
</feature>
<name>A0ABR2V0D0_9PEZI</name>
<feature type="compositionally biased region" description="Acidic residues" evidence="1">
    <location>
        <begin position="624"/>
        <end position="635"/>
    </location>
</feature>
<feature type="region of interest" description="Disordered" evidence="1">
    <location>
        <begin position="1"/>
        <end position="65"/>
    </location>
</feature>
<evidence type="ECO:0000313" key="3">
    <source>
        <dbReference type="Proteomes" id="UP001408356"/>
    </source>
</evidence>
<dbReference type="PANTHER" id="PTHR37287:SF1">
    <property type="entry name" value="INO EIGHTY SUBUNIT 1"/>
    <property type="match status" value="1"/>
</dbReference>
<evidence type="ECO:0000313" key="2">
    <source>
        <dbReference type="EMBL" id="KAK9420264.1"/>
    </source>
</evidence>
<feature type="compositionally biased region" description="Polar residues" evidence="1">
    <location>
        <begin position="1"/>
        <end position="15"/>
    </location>
</feature>
<organism evidence="2 3">
    <name type="scientific">Seiridium unicorne</name>
    <dbReference type="NCBI Taxonomy" id="138068"/>
    <lineage>
        <taxon>Eukaryota</taxon>
        <taxon>Fungi</taxon>
        <taxon>Dikarya</taxon>
        <taxon>Ascomycota</taxon>
        <taxon>Pezizomycotina</taxon>
        <taxon>Sordariomycetes</taxon>
        <taxon>Xylariomycetidae</taxon>
        <taxon>Amphisphaeriales</taxon>
        <taxon>Sporocadaceae</taxon>
        <taxon>Seiridium</taxon>
    </lineage>
</organism>